<dbReference type="Pfam" id="PF12728">
    <property type="entry name" value="HTH_17"/>
    <property type="match status" value="1"/>
</dbReference>
<name>A0A4D7Y7Y3_AGRTU</name>
<dbReference type="InterPro" id="IPR041657">
    <property type="entry name" value="HTH_17"/>
</dbReference>
<dbReference type="EMBL" id="CP039922">
    <property type="protein sequence ID" value="QCL92905.1"/>
    <property type="molecule type" value="Genomic_DNA"/>
</dbReference>
<sequence length="68" mass="7438">MKAENDNIADDILKGADAIAEFIGEDRRAVYHLVKKGSIPTFRLGENIRARKSTLLAWIAQQEAGVAA</sequence>
<accession>A0A4D7Y7Y3</accession>
<evidence type="ECO:0000313" key="2">
    <source>
        <dbReference type="EMBL" id="QCL92905.1"/>
    </source>
</evidence>
<protein>
    <submittedName>
        <fullName evidence="2">Helix-turn-helix domain-containing protein</fullName>
    </submittedName>
</protein>
<organism evidence="2 3">
    <name type="scientific">Agrobacterium tumefaciens</name>
    <dbReference type="NCBI Taxonomy" id="358"/>
    <lineage>
        <taxon>Bacteria</taxon>
        <taxon>Pseudomonadati</taxon>
        <taxon>Pseudomonadota</taxon>
        <taxon>Alphaproteobacteria</taxon>
        <taxon>Hyphomicrobiales</taxon>
        <taxon>Rhizobiaceae</taxon>
        <taxon>Rhizobium/Agrobacterium group</taxon>
        <taxon>Agrobacterium</taxon>
        <taxon>Agrobacterium tumefaciens complex</taxon>
    </lineage>
</organism>
<dbReference type="AlphaFoldDB" id="A0A4D7Y7Y3"/>
<dbReference type="RefSeq" id="WP_137002878.1">
    <property type="nucleotide sequence ID" value="NZ_CP039922.1"/>
</dbReference>
<reference evidence="2 3" key="1">
    <citation type="submission" date="2019-04" db="EMBL/GenBank/DDBJ databases">
        <title>Complete genome sequence of Agrobacterium tumefaciens CFBP7129.</title>
        <authorList>
            <person name="Haryono M."/>
            <person name="Lin Y.-C."/>
            <person name="Lai E.-M."/>
            <person name="Kuo C.-H."/>
        </authorList>
    </citation>
    <scope>NUCLEOTIDE SEQUENCE [LARGE SCALE GENOMIC DNA]</scope>
    <source>
        <strain evidence="2 3">CFBP7129</strain>
    </source>
</reference>
<gene>
    <name evidence="2" type="ORF">CFBP7129_00870</name>
</gene>
<evidence type="ECO:0000259" key="1">
    <source>
        <dbReference type="Pfam" id="PF12728"/>
    </source>
</evidence>
<dbReference type="Proteomes" id="UP000298649">
    <property type="component" value="Chromosome circular"/>
</dbReference>
<feature type="domain" description="Helix-turn-helix" evidence="1">
    <location>
        <begin position="19"/>
        <end position="62"/>
    </location>
</feature>
<evidence type="ECO:0000313" key="3">
    <source>
        <dbReference type="Proteomes" id="UP000298649"/>
    </source>
</evidence>
<proteinExistence type="predicted"/>